<evidence type="ECO:0000256" key="3">
    <source>
        <dbReference type="ARBA" id="ARBA00004721"/>
    </source>
</evidence>
<proteinExistence type="inferred from homology"/>
<comment type="subcellular location">
    <subcellularLocation>
        <location evidence="2">Membrane</location>
    </subcellularLocation>
</comment>
<feature type="binding site" description="axial binding residue" evidence="13">
    <location>
        <position position="459"/>
    </location>
    <ligand>
        <name>heme</name>
        <dbReference type="ChEBI" id="CHEBI:30413"/>
    </ligand>
    <ligandPart>
        <name>Fe</name>
        <dbReference type="ChEBI" id="CHEBI:18248"/>
    </ligandPart>
</feature>
<keyword evidence="7 13" id="KW-0479">Metal-binding</keyword>
<feature type="transmembrane region" description="Helical" evidence="15">
    <location>
        <begin position="6"/>
        <end position="22"/>
    </location>
</feature>
<evidence type="ECO:0000256" key="8">
    <source>
        <dbReference type="ARBA" id="ARBA00022989"/>
    </source>
</evidence>
<dbReference type="EMBL" id="LATX01002104">
    <property type="protein sequence ID" value="KTB34229.1"/>
    <property type="molecule type" value="Genomic_DNA"/>
</dbReference>
<feature type="compositionally biased region" description="Basic and acidic residues" evidence="14">
    <location>
        <begin position="1189"/>
        <end position="1200"/>
    </location>
</feature>
<evidence type="ECO:0000313" key="16">
    <source>
        <dbReference type="EMBL" id="KTB34229.1"/>
    </source>
</evidence>
<evidence type="ECO:0000256" key="12">
    <source>
        <dbReference type="ARBA" id="ARBA00023136"/>
    </source>
</evidence>
<dbReference type="InterPro" id="IPR002401">
    <property type="entry name" value="Cyt_P450_E_grp-I"/>
</dbReference>
<evidence type="ECO:0000256" key="2">
    <source>
        <dbReference type="ARBA" id="ARBA00004370"/>
    </source>
</evidence>
<dbReference type="PROSITE" id="PS00086">
    <property type="entry name" value="CYTOCHROME_P450"/>
    <property type="match status" value="1"/>
</dbReference>
<evidence type="ECO:0000256" key="10">
    <source>
        <dbReference type="ARBA" id="ARBA00023004"/>
    </source>
</evidence>
<comment type="caution">
    <text evidence="16">The sequence shown here is derived from an EMBL/GenBank/DDBJ whole genome shotgun (WGS) entry which is preliminary data.</text>
</comment>
<comment type="cofactor">
    <cofactor evidence="1 13">
        <name>heme</name>
        <dbReference type="ChEBI" id="CHEBI:30413"/>
    </cofactor>
</comment>
<dbReference type="Gene3D" id="1.10.630.10">
    <property type="entry name" value="Cytochrome P450"/>
    <property type="match status" value="1"/>
</dbReference>
<dbReference type="Pfam" id="PF00067">
    <property type="entry name" value="p450"/>
    <property type="match status" value="1"/>
</dbReference>
<evidence type="ECO:0000256" key="11">
    <source>
        <dbReference type="ARBA" id="ARBA00023033"/>
    </source>
</evidence>
<keyword evidence="12 15" id="KW-0472">Membrane</keyword>
<dbReference type="InterPro" id="IPR001128">
    <property type="entry name" value="Cyt_P450"/>
</dbReference>
<evidence type="ECO:0000256" key="14">
    <source>
        <dbReference type="SAM" id="MobiDB-lite"/>
    </source>
</evidence>
<feature type="region of interest" description="Disordered" evidence="14">
    <location>
        <begin position="1169"/>
        <end position="1200"/>
    </location>
</feature>
<dbReference type="PRINTS" id="PR00463">
    <property type="entry name" value="EP450I"/>
</dbReference>
<comment type="pathway">
    <text evidence="3">Secondary metabolite biosynthesis; terpenoid biosynthesis.</text>
</comment>
<dbReference type="GO" id="GO:0004497">
    <property type="term" value="F:monooxygenase activity"/>
    <property type="evidence" value="ECO:0007669"/>
    <property type="project" value="UniProtKB-KW"/>
</dbReference>
<organism evidence="16 17">
    <name type="scientific">Moniliophthora roreri</name>
    <name type="common">Frosty pod rot fungus</name>
    <name type="synonym">Monilia roreri</name>
    <dbReference type="NCBI Taxonomy" id="221103"/>
    <lineage>
        <taxon>Eukaryota</taxon>
        <taxon>Fungi</taxon>
        <taxon>Dikarya</taxon>
        <taxon>Basidiomycota</taxon>
        <taxon>Agaricomycotina</taxon>
        <taxon>Agaricomycetes</taxon>
        <taxon>Agaricomycetidae</taxon>
        <taxon>Agaricales</taxon>
        <taxon>Marasmiineae</taxon>
        <taxon>Marasmiaceae</taxon>
        <taxon>Moniliophthora</taxon>
    </lineage>
</organism>
<dbReference type="SUPFAM" id="SSF48264">
    <property type="entry name" value="Cytochrome P450"/>
    <property type="match status" value="1"/>
</dbReference>
<gene>
    <name evidence="16" type="ORF">WG66_13180</name>
</gene>
<dbReference type="InterPro" id="IPR032675">
    <property type="entry name" value="LRR_dom_sf"/>
</dbReference>
<comment type="similarity">
    <text evidence="4">Belongs to the cytochrome P450 family.</text>
</comment>
<dbReference type="PANTHER" id="PTHR24305:SF166">
    <property type="entry name" value="CYTOCHROME P450 12A4, MITOCHONDRIAL-RELATED"/>
    <property type="match status" value="1"/>
</dbReference>
<dbReference type="InterPro" id="IPR036396">
    <property type="entry name" value="Cyt_P450_sf"/>
</dbReference>
<evidence type="ECO:0000256" key="5">
    <source>
        <dbReference type="ARBA" id="ARBA00022617"/>
    </source>
</evidence>
<evidence type="ECO:0000256" key="6">
    <source>
        <dbReference type="ARBA" id="ARBA00022692"/>
    </source>
</evidence>
<evidence type="ECO:0000256" key="9">
    <source>
        <dbReference type="ARBA" id="ARBA00023002"/>
    </source>
</evidence>
<keyword evidence="10 13" id="KW-0408">Iron</keyword>
<dbReference type="PANTHER" id="PTHR24305">
    <property type="entry name" value="CYTOCHROME P450"/>
    <property type="match status" value="1"/>
</dbReference>
<dbReference type="Gene3D" id="3.80.10.10">
    <property type="entry name" value="Ribonuclease Inhibitor"/>
    <property type="match status" value="1"/>
</dbReference>
<keyword evidence="6 15" id="KW-0812">Transmembrane</keyword>
<evidence type="ECO:0000313" key="17">
    <source>
        <dbReference type="Proteomes" id="UP000054988"/>
    </source>
</evidence>
<keyword evidence="11" id="KW-0503">Monooxygenase</keyword>
<dbReference type="InterPro" id="IPR050121">
    <property type="entry name" value="Cytochrome_P450_monoxygenase"/>
</dbReference>
<accession>A0A0W0FD72</accession>
<evidence type="ECO:0000256" key="13">
    <source>
        <dbReference type="PIRSR" id="PIRSR602401-1"/>
    </source>
</evidence>
<dbReference type="GO" id="GO:0005506">
    <property type="term" value="F:iron ion binding"/>
    <property type="evidence" value="ECO:0007669"/>
    <property type="project" value="InterPro"/>
</dbReference>
<evidence type="ECO:0000256" key="1">
    <source>
        <dbReference type="ARBA" id="ARBA00001971"/>
    </source>
</evidence>
<name>A0A0W0FD72_MONRR</name>
<protein>
    <submittedName>
        <fullName evidence="16">Putative cytochrome P450</fullName>
    </submittedName>
</protein>
<dbReference type="GO" id="GO:0020037">
    <property type="term" value="F:heme binding"/>
    <property type="evidence" value="ECO:0007669"/>
    <property type="project" value="InterPro"/>
</dbReference>
<dbReference type="GO" id="GO:0016020">
    <property type="term" value="C:membrane"/>
    <property type="evidence" value="ECO:0007669"/>
    <property type="project" value="UniProtKB-SubCell"/>
</dbReference>
<dbReference type="AlphaFoldDB" id="A0A0W0FD72"/>
<sequence>MEGLSVANVVLLILSFTILYTAKRLMEFRRILNSVGGHPGYRTILSGMFSRILPPIVGVVPGNTHHFRDKFRVYEHFGGWDIIANVSMFPPSATLSVSNAETINDIVATRARFPKPVSVYPSGALFGKNIVASEGEDWKKYRKIAAPAFSDRNNKLVWDETTRIMLDLFEDMWDKQESITVDHIVDITLPIALFVIGAAGFGRRVSWQSDTIVPPGHQMTFKDALHKVCLNMLVKRIVPAWMMGFTPRLRKIRLAFEEFEKYMLELIHDRRSAPEKEERYDLFSALLDANDDTLSGGEAPLTERELMGNIFIFMLAGHETTAHTLAFAFGLLAFHQDEQELLYQHIKSVIPDGRLLSYEEMPLFTQSMAVLYETMRLFPPATGIPKFSIEDTTFITENVRTGEKKAIPVPRGAGITLNTVGLHYNPRYWKDPEVFKPSRFREDWPRDAFLPFSAGARACLGRKFFETEAVAALTMLVSRYKIEVKDEPEFAGETLERKKERLFRYWQSVTLAPLHRFTAPCYLDGFTEPNDVIIAQAQSPASLGNASPIGRPPLLRVAVSTLPSTILNEPQSSPTFCHKCNRFSPQTYPPLPPRVIRSDYIPSAEEILETHTFIRKEEAQLQRFDEEIERLHGIIGELQGQRDILLQRLDARRSSFSVVRRVPSEVWIQIFTVFCTDPEGFTSSSDDRFRVSPFTLSLVCSHWRSIIVHAPLLWCSISVNLRQQSDIRGILETHRKKSNDHPMRLRLVIRNPIFSSMGPGRETVFPSHAAGWDSPQSYDELVCRFILEHCTVQCGELDLQLGHRFDKIISESTSHIEGVSFPLLTSLKLGASFSSSTPRTQLFWRGVRTAAPKLTQVASTSLPDPNMLPYKQLTKLDLSLGGLGVRDLLRVLSECDRLEHLTITGLKMKLEDTQPSSVATVTLPRLQYASISSELSRFQSIPLLSALIIPIMTTLHVTTVKYRIGWGDLDWANESQPPDGYGFFEPLCRVLECSATLLTTLSLHILHMNISEHISLSEVLKFAPNLTFFSVAVKAGGSPWESRSAQPPQLAVLFELLSSMASRVPVFVPGLATFELMISYLSFPVALEIADHTIQMAERRSMVTSQATLTTVRLTFRNPERDWIIDRTWGNGVNGAWDVRRVRGSIFSEQSLLHRLEALEQRGTKFIIAEPEHSDNSDNSDQPQTPSARYDDHSPTDSWY</sequence>
<evidence type="ECO:0000256" key="4">
    <source>
        <dbReference type="ARBA" id="ARBA00010617"/>
    </source>
</evidence>
<dbReference type="GO" id="GO:0016705">
    <property type="term" value="F:oxidoreductase activity, acting on paired donors, with incorporation or reduction of molecular oxygen"/>
    <property type="evidence" value="ECO:0007669"/>
    <property type="project" value="InterPro"/>
</dbReference>
<dbReference type="InterPro" id="IPR017972">
    <property type="entry name" value="Cyt_P450_CS"/>
</dbReference>
<evidence type="ECO:0000256" key="7">
    <source>
        <dbReference type="ARBA" id="ARBA00022723"/>
    </source>
</evidence>
<feature type="compositionally biased region" description="Polar residues" evidence="14">
    <location>
        <begin position="1177"/>
        <end position="1187"/>
    </location>
</feature>
<evidence type="ECO:0000256" key="15">
    <source>
        <dbReference type="SAM" id="Phobius"/>
    </source>
</evidence>
<keyword evidence="8 15" id="KW-1133">Transmembrane helix</keyword>
<reference evidence="16 17" key="1">
    <citation type="submission" date="2015-12" db="EMBL/GenBank/DDBJ databases">
        <title>Draft genome sequence of Moniliophthora roreri, the causal agent of frosty pod rot of cacao.</title>
        <authorList>
            <person name="Aime M.C."/>
            <person name="Diaz-Valderrama J.R."/>
            <person name="Kijpornyongpan T."/>
            <person name="Phillips-Mora W."/>
        </authorList>
    </citation>
    <scope>NUCLEOTIDE SEQUENCE [LARGE SCALE GENOMIC DNA]</scope>
    <source>
        <strain evidence="16 17">MCA 2952</strain>
    </source>
</reference>
<dbReference type="Proteomes" id="UP000054988">
    <property type="component" value="Unassembled WGS sequence"/>
</dbReference>
<keyword evidence="5 13" id="KW-0349">Heme</keyword>
<dbReference type="PRINTS" id="PR00385">
    <property type="entry name" value="P450"/>
</dbReference>
<keyword evidence="9" id="KW-0560">Oxidoreductase</keyword>